<protein>
    <submittedName>
        <fullName evidence="8">Cyclin-D3-1</fullName>
    </submittedName>
</protein>
<reference evidence="8" key="1">
    <citation type="submission" date="2020-06" db="EMBL/GenBank/DDBJ databases">
        <authorList>
            <person name="Li T."/>
            <person name="Hu X."/>
            <person name="Zhang T."/>
            <person name="Song X."/>
            <person name="Zhang H."/>
            <person name="Dai N."/>
            <person name="Sheng W."/>
            <person name="Hou X."/>
            <person name="Wei L."/>
        </authorList>
    </citation>
    <scope>NUCLEOTIDE SEQUENCE</scope>
    <source>
        <strain evidence="8">3651</strain>
        <tissue evidence="8">Leaf</tissue>
    </source>
</reference>
<dbReference type="Proteomes" id="UP001293254">
    <property type="component" value="Unassembled WGS sequence"/>
</dbReference>
<evidence type="ECO:0000313" key="8">
    <source>
        <dbReference type="EMBL" id="KAK4424219.1"/>
    </source>
</evidence>
<evidence type="ECO:0000259" key="6">
    <source>
        <dbReference type="SMART" id="SM00385"/>
    </source>
</evidence>
<evidence type="ECO:0000256" key="2">
    <source>
        <dbReference type="ARBA" id="ARBA00022618"/>
    </source>
</evidence>
<keyword evidence="4" id="KW-0131">Cell cycle</keyword>
<dbReference type="PANTHER" id="PTHR10177">
    <property type="entry name" value="CYCLINS"/>
    <property type="match status" value="1"/>
</dbReference>
<dbReference type="FunFam" id="1.10.472.10:FF:000070">
    <property type="entry name" value="CYCLIN D32"/>
    <property type="match status" value="1"/>
</dbReference>
<proteinExistence type="inferred from homology"/>
<dbReference type="InterPro" id="IPR006671">
    <property type="entry name" value="Cyclin_N"/>
</dbReference>
<keyword evidence="2" id="KW-0132">Cell division</keyword>
<dbReference type="SMART" id="SM00385">
    <property type="entry name" value="CYCLIN"/>
    <property type="match status" value="1"/>
</dbReference>
<sequence length="357" mass="40639">MVVEQKPSFDALYCEEESEIAHDFDFNTGERNLSPLLFLELDLLCDDEDEELRSLFRKEREIKIKIETEISLSPNRKEAVVWILKINSNRGFSALTAVLAVNYLDRFLSSCVGFRRDKPWMMQLAAVACLSLAAKVEETHVPLLLDLQVEDSKYVFEAKTIQRMELLVLSSLKWRMNAVTPLSFLDHIVRRLGLKNCVHWEFFRSCEDLLLSVIPDSRMIGYLPSVVATATMLHVVHQVELRNAFDYENQLLALLKISKEEVNDCYEVMSDVVSTAEMSGVDSVLVLSGCDYSSSSNEYSWVGSVTSSCSCISSSSFYSSPQQQQPIYKKRRVEEQHMKLPSSLSREFVDAVATPLQ</sequence>
<dbReference type="FunFam" id="1.10.472.10:FF:000060">
    <property type="entry name" value="D6-type cyclin"/>
    <property type="match status" value="1"/>
</dbReference>
<dbReference type="SMART" id="SM01332">
    <property type="entry name" value="Cyclin_C"/>
    <property type="match status" value="1"/>
</dbReference>
<dbReference type="SUPFAM" id="SSF47954">
    <property type="entry name" value="Cyclin-like"/>
    <property type="match status" value="2"/>
</dbReference>
<organism evidence="8 9">
    <name type="scientific">Sesamum alatum</name>
    <dbReference type="NCBI Taxonomy" id="300844"/>
    <lineage>
        <taxon>Eukaryota</taxon>
        <taxon>Viridiplantae</taxon>
        <taxon>Streptophyta</taxon>
        <taxon>Embryophyta</taxon>
        <taxon>Tracheophyta</taxon>
        <taxon>Spermatophyta</taxon>
        <taxon>Magnoliopsida</taxon>
        <taxon>eudicotyledons</taxon>
        <taxon>Gunneridae</taxon>
        <taxon>Pentapetalae</taxon>
        <taxon>asterids</taxon>
        <taxon>lamiids</taxon>
        <taxon>Lamiales</taxon>
        <taxon>Pedaliaceae</taxon>
        <taxon>Sesamum</taxon>
    </lineage>
</organism>
<comment type="caution">
    <text evidence="8">The sequence shown here is derived from an EMBL/GenBank/DDBJ whole genome shotgun (WGS) entry which is preliminary data.</text>
</comment>
<dbReference type="GO" id="GO:0010444">
    <property type="term" value="P:guard mother cell differentiation"/>
    <property type="evidence" value="ECO:0007669"/>
    <property type="project" value="UniProtKB-ARBA"/>
</dbReference>
<dbReference type="Pfam" id="PF00134">
    <property type="entry name" value="Cyclin_N"/>
    <property type="match status" value="1"/>
</dbReference>
<dbReference type="InterPro" id="IPR036915">
    <property type="entry name" value="Cyclin-like_sf"/>
</dbReference>
<evidence type="ECO:0000313" key="9">
    <source>
        <dbReference type="Proteomes" id="UP001293254"/>
    </source>
</evidence>
<evidence type="ECO:0000256" key="4">
    <source>
        <dbReference type="ARBA" id="ARBA00023306"/>
    </source>
</evidence>
<dbReference type="GO" id="GO:0048316">
    <property type="term" value="P:seed development"/>
    <property type="evidence" value="ECO:0007669"/>
    <property type="project" value="UniProtKB-ARBA"/>
</dbReference>
<dbReference type="Gene3D" id="1.10.472.10">
    <property type="entry name" value="Cyclin-like"/>
    <property type="match status" value="2"/>
</dbReference>
<comment type="similarity">
    <text evidence="1">Belongs to the cyclin family. Cyclin D subfamily.</text>
</comment>
<evidence type="ECO:0000256" key="1">
    <source>
        <dbReference type="ARBA" id="ARBA00009065"/>
    </source>
</evidence>
<dbReference type="CDD" id="cd20544">
    <property type="entry name" value="CYCLIN_AtCycD-like_rpt2"/>
    <property type="match status" value="1"/>
</dbReference>
<dbReference type="InterPro" id="IPR039361">
    <property type="entry name" value="Cyclin"/>
</dbReference>
<keyword evidence="9" id="KW-1185">Reference proteome</keyword>
<feature type="domain" description="Cyclin C-terminal" evidence="7">
    <location>
        <begin position="179"/>
        <end position="313"/>
    </location>
</feature>
<dbReference type="InterPro" id="IPR004367">
    <property type="entry name" value="Cyclin_C-dom"/>
</dbReference>
<evidence type="ECO:0000259" key="7">
    <source>
        <dbReference type="SMART" id="SM01332"/>
    </source>
</evidence>
<accession>A0AAE2CJH2</accession>
<keyword evidence="3 5" id="KW-0195">Cyclin</keyword>
<dbReference type="InterPro" id="IPR013763">
    <property type="entry name" value="Cyclin-like_dom"/>
</dbReference>
<feature type="domain" description="Cyclin-like" evidence="6">
    <location>
        <begin position="81"/>
        <end position="170"/>
    </location>
</feature>
<dbReference type="EMBL" id="JACGWO010000006">
    <property type="protein sequence ID" value="KAK4424219.1"/>
    <property type="molecule type" value="Genomic_DNA"/>
</dbReference>
<dbReference type="PROSITE" id="PS00292">
    <property type="entry name" value="CYCLINS"/>
    <property type="match status" value="1"/>
</dbReference>
<dbReference type="CDD" id="cd20543">
    <property type="entry name" value="CYCLIN_AtCycD-like_rpt1"/>
    <property type="match status" value="1"/>
</dbReference>
<dbReference type="InterPro" id="IPR048258">
    <property type="entry name" value="Cyclins_cyclin-box"/>
</dbReference>
<dbReference type="GO" id="GO:0051301">
    <property type="term" value="P:cell division"/>
    <property type="evidence" value="ECO:0007669"/>
    <property type="project" value="UniProtKB-KW"/>
</dbReference>
<evidence type="ECO:0000256" key="3">
    <source>
        <dbReference type="ARBA" id="ARBA00023127"/>
    </source>
</evidence>
<reference evidence="8" key="2">
    <citation type="journal article" date="2024" name="Plant">
        <title>Genomic evolution and insights into agronomic trait innovations of Sesamum species.</title>
        <authorList>
            <person name="Miao H."/>
            <person name="Wang L."/>
            <person name="Qu L."/>
            <person name="Liu H."/>
            <person name="Sun Y."/>
            <person name="Le M."/>
            <person name="Wang Q."/>
            <person name="Wei S."/>
            <person name="Zheng Y."/>
            <person name="Lin W."/>
            <person name="Duan Y."/>
            <person name="Cao H."/>
            <person name="Xiong S."/>
            <person name="Wang X."/>
            <person name="Wei L."/>
            <person name="Li C."/>
            <person name="Ma Q."/>
            <person name="Ju M."/>
            <person name="Zhao R."/>
            <person name="Li G."/>
            <person name="Mu C."/>
            <person name="Tian Q."/>
            <person name="Mei H."/>
            <person name="Zhang T."/>
            <person name="Gao T."/>
            <person name="Zhang H."/>
        </authorList>
    </citation>
    <scope>NUCLEOTIDE SEQUENCE</scope>
    <source>
        <strain evidence="8">3651</strain>
    </source>
</reference>
<dbReference type="AlphaFoldDB" id="A0AAE2CJH2"/>
<gene>
    <name evidence="8" type="ORF">Salat_1615300</name>
</gene>
<name>A0AAE2CJH2_9LAMI</name>
<evidence type="ECO:0000256" key="5">
    <source>
        <dbReference type="RuleBase" id="RU000383"/>
    </source>
</evidence>
<dbReference type="Pfam" id="PF02984">
    <property type="entry name" value="Cyclin_C"/>
    <property type="match status" value="1"/>
</dbReference>